<dbReference type="PANTHER" id="PTHR10937">
    <property type="entry name" value="GLUCOSAMINE--FRUCTOSE-6-PHOSPHATE AMINOTRANSFERASE, ISOMERIZING"/>
    <property type="match status" value="1"/>
</dbReference>
<dbReference type="PROSITE" id="PS51464">
    <property type="entry name" value="SIS"/>
    <property type="match status" value="1"/>
</dbReference>
<reference evidence="2" key="1">
    <citation type="submission" date="2019-12" db="EMBL/GenBank/DDBJ databases">
        <authorList>
            <person name="zhang j."/>
            <person name="sun C.M."/>
        </authorList>
    </citation>
    <scope>NUCLEOTIDE SEQUENCE</scope>
    <source>
        <strain evidence="2">NS-1</strain>
    </source>
</reference>
<gene>
    <name evidence="2" type="ORF">GM661_12780</name>
</gene>
<dbReference type="GO" id="GO:0006002">
    <property type="term" value="P:fructose 6-phosphate metabolic process"/>
    <property type="evidence" value="ECO:0007669"/>
    <property type="project" value="TreeGrafter"/>
</dbReference>
<dbReference type="GO" id="GO:0006487">
    <property type="term" value="P:protein N-linked glycosylation"/>
    <property type="evidence" value="ECO:0007669"/>
    <property type="project" value="TreeGrafter"/>
</dbReference>
<proteinExistence type="predicted"/>
<evidence type="ECO:0000259" key="1">
    <source>
        <dbReference type="PROSITE" id="PS51464"/>
    </source>
</evidence>
<dbReference type="Gene3D" id="3.40.50.12570">
    <property type="match status" value="1"/>
</dbReference>
<dbReference type="SUPFAM" id="SSF53697">
    <property type="entry name" value="SIS domain"/>
    <property type="match status" value="1"/>
</dbReference>
<accession>A0A8A7KGE1</accession>
<dbReference type="EMBL" id="CP046640">
    <property type="protein sequence ID" value="QTL98778.1"/>
    <property type="molecule type" value="Genomic_DNA"/>
</dbReference>
<keyword evidence="3" id="KW-1185">Reference proteome</keyword>
<dbReference type="Gene3D" id="3.40.50.10490">
    <property type="entry name" value="Glucose-6-phosphate isomerase like protein, domain 1"/>
    <property type="match status" value="1"/>
</dbReference>
<protein>
    <submittedName>
        <fullName evidence="2">SIS domain-containing protein</fullName>
    </submittedName>
</protein>
<dbReference type="AlphaFoldDB" id="A0A8A7KGE1"/>
<dbReference type="Proteomes" id="UP000665020">
    <property type="component" value="Chromosome"/>
</dbReference>
<dbReference type="PANTHER" id="PTHR10937:SF14">
    <property type="entry name" value="FRUCTOSELYSINE 6-PHOSPHATE DEGLYCASE"/>
    <property type="match status" value="1"/>
</dbReference>
<evidence type="ECO:0000313" key="2">
    <source>
        <dbReference type="EMBL" id="QTL98778.1"/>
    </source>
</evidence>
<name>A0A8A7KGE1_9FIRM</name>
<dbReference type="GO" id="GO:0006047">
    <property type="term" value="P:UDP-N-acetylglucosamine metabolic process"/>
    <property type="evidence" value="ECO:0007669"/>
    <property type="project" value="TreeGrafter"/>
</dbReference>
<dbReference type="Pfam" id="PF01380">
    <property type="entry name" value="SIS"/>
    <property type="match status" value="1"/>
</dbReference>
<feature type="domain" description="SIS" evidence="1">
    <location>
        <begin position="25"/>
        <end position="164"/>
    </location>
</feature>
<evidence type="ECO:0000313" key="3">
    <source>
        <dbReference type="Proteomes" id="UP000665020"/>
    </source>
</evidence>
<dbReference type="GO" id="GO:0004360">
    <property type="term" value="F:glutamine-fructose-6-phosphate transaminase (isomerizing) activity"/>
    <property type="evidence" value="ECO:0007669"/>
    <property type="project" value="TreeGrafter"/>
</dbReference>
<sequence>MINMRNLDINYKKNLKMVLKGYQEIVQKIKKVVSRDFKNINLVGCGANYSQMLTIKYIFAGLIKNINCNVYQAGEYDRKIPITIDENSLVIGMSHSGNTAEVYNSLKKSKDQKAKLLAISSNEESKIAQIADLHFQYPDGEQMSELKLLFLSIITFAVAEVMENPLPEELKEGLFELPELLEEAHQLYKDGALKFAEDCADKDMIYTIGSGPTMGAAFAFGNCKLMEMQWKDASVLNACNFFHGPLEVVDDNHYFLLFAAGDKQSDYVRRIEEYLAYKKANYYFVDALDVYSGNSSLVKEYLTPFLLWPALTIYAWALEEKTGHNLDIRRNMGKEGTGYIWE</sequence>
<dbReference type="InterPro" id="IPR001347">
    <property type="entry name" value="SIS_dom"/>
</dbReference>
<dbReference type="InterPro" id="IPR046348">
    <property type="entry name" value="SIS_dom_sf"/>
</dbReference>
<dbReference type="Gene3D" id="1.10.10.2240">
    <property type="match status" value="1"/>
</dbReference>
<dbReference type="KEGG" id="ifn:GM661_12780"/>
<dbReference type="GO" id="GO:0097367">
    <property type="term" value="F:carbohydrate derivative binding"/>
    <property type="evidence" value="ECO:0007669"/>
    <property type="project" value="InterPro"/>
</dbReference>
<organism evidence="2 3">
    <name type="scientific">Iocasia fonsfrigidae</name>
    <dbReference type="NCBI Taxonomy" id="2682810"/>
    <lineage>
        <taxon>Bacteria</taxon>
        <taxon>Bacillati</taxon>
        <taxon>Bacillota</taxon>
        <taxon>Clostridia</taxon>
        <taxon>Halanaerobiales</taxon>
        <taxon>Halanaerobiaceae</taxon>
        <taxon>Iocasia</taxon>
    </lineage>
</organism>